<comment type="caution">
    <text evidence="2">The sequence shown here is derived from an EMBL/GenBank/DDBJ whole genome shotgun (WGS) entry which is preliminary data.</text>
</comment>
<feature type="domain" description="Polysaccharide pyruvyl transferase" evidence="1">
    <location>
        <begin position="37"/>
        <end position="304"/>
    </location>
</feature>
<dbReference type="RefSeq" id="WP_172189808.1">
    <property type="nucleotide sequence ID" value="NZ_CAWPPK010000286.1"/>
</dbReference>
<evidence type="ECO:0000313" key="2">
    <source>
        <dbReference type="EMBL" id="NQE36001.1"/>
    </source>
</evidence>
<dbReference type="EMBL" id="SRRZ01000070">
    <property type="protein sequence ID" value="NQE36001.1"/>
    <property type="molecule type" value="Genomic_DNA"/>
</dbReference>
<sequence>MLNNSTMINIKNTLNKGLEKIGAFEECSLLNYPDYLNVGDHLIWLGEVFYLTDVLKTKIKYTAASIADFSEEVMDKQVGKAPIILQGGGNLGDLWRDHQEFREHIISKYRDRQIIIMPQSIYFENTSNLKKAADIFNCHPNLTLFVRENSSEKIAIKYFHNCQVIKTPDIAFQLLNMSCFASNKTGEKSSILYHCRADKELKKDFSPASIFELPNLIVEDWVSSEWKTWRSAKSILNTSQTYPDHTPAIFDSLYDPNIHRTSWILMHKGIAQFSQHRLIITNRLHGHILCILLGIPHIFLGNSYYKNESFYETWTHQVPFCRFVKDSAEIKIAAQELLELYSKA</sequence>
<name>A0ABX2D0C0_9CYAN</name>
<organism evidence="2 3">
    <name type="scientific">Microcoleus asticus IPMA8</name>
    <dbReference type="NCBI Taxonomy" id="2563858"/>
    <lineage>
        <taxon>Bacteria</taxon>
        <taxon>Bacillati</taxon>
        <taxon>Cyanobacteriota</taxon>
        <taxon>Cyanophyceae</taxon>
        <taxon>Oscillatoriophycideae</taxon>
        <taxon>Oscillatoriales</taxon>
        <taxon>Microcoleaceae</taxon>
        <taxon>Microcoleus</taxon>
        <taxon>Microcoleus asticus</taxon>
    </lineage>
</organism>
<gene>
    <name evidence="2" type="primary">epsO</name>
    <name evidence="2" type="ORF">E5S67_03763</name>
</gene>
<protein>
    <submittedName>
        <fullName evidence="2">Pyruvyl transferase EpsO</fullName>
        <ecNumber evidence="2">2.-.-.-</ecNumber>
    </submittedName>
</protein>
<keyword evidence="3" id="KW-1185">Reference proteome</keyword>
<accession>A0ABX2D0C0</accession>
<proteinExistence type="predicted"/>
<dbReference type="Pfam" id="PF04230">
    <property type="entry name" value="PS_pyruv_trans"/>
    <property type="match status" value="1"/>
</dbReference>
<evidence type="ECO:0000313" key="3">
    <source>
        <dbReference type="Proteomes" id="UP000702425"/>
    </source>
</evidence>
<dbReference type="InterPro" id="IPR007345">
    <property type="entry name" value="Polysacch_pyruvyl_Trfase"/>
</dbReference>
<dbReference type="Proteomes" id="UP000702425">
    <property type="component" value="Unassembled WGS sequence"/>
</dbReference>
<keyword evidence="2" id="KW-0808">Transferase</keyword>
<evidence type="ECO:0000259" key="1">
    <source>
        <dbReference type="Pfam" id="PF04230"/>
    </source>
</evidence>
<reference evidence="2 3" key="1">
    <citation type="journal article" date="2020" name="Sci. Rep.">
        <title>A novel cyanobacterial geosmin producer, revising GeoA distribution and dispersion patterns in Bacteria.</title>
        <authorList>
            <person name="Churro C."/>
            <person name="Semedo-Aguiar A.P."/>
            <person name="Silva A.D."/>
            <person name="Pereira-Leal J.B."/>
            <person name="Leite R.B."/>
        </authorList>
    </citation>
    <scope>NUCLEOTIDE SEQUENCE [LARGE SCALE GENOMIC DNA]</scope>
    <source>
        <strain evidence="2 3">IPMA8</strain>
    </source>
</reference>
<dbReference type="GO" id="GO:0016740">
    <property type="term" value="F:transferase activity"/>
    <property type="evidence" value="ECO:0007669"/>
    <property type="project" value="UniProtKB-KW"/>
</dbReference>
<dbReference type="EC" id="2.-.-.-" evidence="2"/>